<dbReference type="Proteomes" id="UP000539642">
    <property type="component" value="Unassembled WGS sequence"/>
</dbReference>
<evidence type="ECO:0000256" key="1">
    <source>
        <dbReference type="SAM" id="Phobius"/>
    </source>
</evidence>
<keyword evidence="3" id="KW-1185">Reference proteome</keyword>
<proteinExistence type="predicted"/>
<accession>A0A840UVX8</accession>
<dbReference type="EMBL" id="JACHEO010000018">
    <property type="protein sequence ID" value="MBB5349003.1"/>
    <property type="molecule type" value="Genomic_DNA"/>
</dbReference>
<name>A0A840UVX8_9BACT</name>
<reference evidence="2 3" key="1">
    <citation type="submission" date="2020-08" db="EMBL/GenBank/DDBJ databases">
        <title>Genomic Encyclopedia of Type Strains, Phase IV (KMG-IV): sequencing the most valuable type-strain genomes for metagenomic binning, comparative biology and taxonomic classification.</title>
        <authorList>
            <person name="Goeker M."/>
        </authorList>
    </citation>
    <scope>NUCLEOTIDE SEQUENCE [LARGE SCALE GENOMIC DNA]</scope>
    <source>
        <strain evidence="2 3">DSM 28570</strain>
    </source>
</reference>
<dbReference type="AlphaFoldDB" id="A0A840UVX8"/>
<sequence>MIQESVRFAIAIAAAAWDILLDSSIYILFGIVVAGLVKVVLNPGTVASHLGRGRFLPVVKAAFFGVPLPL</sequence>
<keyword evidence="1" id="KW-0472">Membrane</keyword>
<organism evidence="2 3">
    <name type="scientific">Desulfoprunum benzoelyticum</name>
    <dbReference type="NCBI Taxonomy" id="1506996"/>
    <lineage>
        <taxon>Bacteria</taxon>
        <taxon>Pseudomonadati</taxon>
        <taxon>Thermodesulfobacteriota</taxon>
        <taxon>Desulfobulbia</taxon>
        <taxon>Desulfobulbales</taxon>
        <taxon>Desulfobulbaceae</taxon>
        <taxon>Desulfoprunum</taxon>
    </lineage>
</organism>
<evidence type="ECO:0008006" key="4">
    <source>
        <dbReference type="Google" id="ProtNLM"/>
    </source>
</evidence>
<comment type="caution">
    <text evidence="2">The sequence shown here is derived from an EMBL/GenBank/DDBJ whole genome shotgun (WGS) entry which is preliminary data.</text>
</comment>
<keyword evidence="1" id="KW-0812">Transmembrane</keyword>
<feature type="transmembrane region" description="Helical" evidence="1">
    <location>
        <begin position="25"/>
        <end position="44"/>
    </location>
</feature>
<protein>
    <recommendedName>
        <fullName evidence="4">Permease</fullName>
    </recommendedName>
</protein>
<keyword evidence="1" id="KW-1133">Transmembrane helix</keyword>
<gene>
    <name evidence="2" type="ORF">HNQ81_002750</name>
</gene>
<evidence type="ECO:0000313" key="3">
    <source>
        <dbReference type="Proteomes" id="UP000539642"/>
    </source>
</evidence>
<evidence type="ECO:0000313" key="2">
    <source>
        <dbReference type="EMBL" id="MBB5349003.1"/>
    </source>
</evidence>